<dbReference type="PANTHER" id="PTHR22635">
    <property type="entry name" value="RING FINGER PROTEIN 207"/>
    <property type="match status" value="1"/>
</dbReference>
<dbReference type="InterPro" id="IPR013083">
    <property type="entry name" value="Znf_RING/FYVE/PHD"/>
</dbReference>
<evidence type="ECO:0000256" key="1">
    <source>
        <dbReference type="ARBA" id="ARBA00021526"/>
    </source>
</evidence>
<organism evidence="11">
    <name type="scientific">Enterobius vermicularis</name>
    <name type="common">Human pinworm</name>
    <dbReference type="NCBI Taxonomy" id="51028"/>
    <lineage>
        <taxon>Eukaryota</taxon>
        <taxon>Metazoa</taxon>
        <taxon>Ecdysozoa</taxon>
        <taxon>Nematoda</taxon>
        <taxon>Chromadorea</taxon>
        <taxon>Rhabditida</taxon>
        <taxon>Spirurina</taxon>
        <taxon>Oxyuridomorpha</taxon>
        <taxon>Oxyuroidea</taxon>
        <taxon>Oxyuridae</taxon>
        <taxon>Enterobius</taxon>
    </lineage>
</organism>
<evidence type="ECO:0000256" key="4">
    <source>
        <dbReference type="ARBA" id="ARBA00022833"/>
    </source>
</evidence>
<evidence type="ECO:0000256" key="6">
    <source>
        <dbReference type="SAM" id="MobiDB-lite"/>
    </source>
</evidence>
<dbReference type="CDD" id="cd19814">
    <property type="entry name" value="Bbox1_RNF207-like"/>
    <property type="match status" value="1"/>
</dbReference>
<dbReference type="PROSITE" id="PS00518">
    <property type="entry name" value="ZF_RING_1"/>
    <property type="match status" value="1"/>
</dbReference>
<dbReference type="PANTHER" id="PTHR22635:SF0">
    <property type="entry name" value="RING FINGER PROTEIN 207"/>
    <property type="match status" value="1"/>
</dbReference>
<dbReference type="InterPro" id="IPR039320">
    <property type="entry name" value="RNF207"/>
</dbReference>
<evidence type="ECO:0000313" key="11">
    <source>
        <dbReference type="WBParaSite" id="EVEC_0000116101-mRNA-1"/>
    </source>
</evidence>
<dbReference type="WBParaSite" id="EVEC_0000116101-mRNA-1">
    <property type="protein sequence ID" value="EVEC_0000116101-mRNA-1"/>
    <property type="gene ID" value="EVEC_0000116101"/>
</dbReference>
<dbReference type="AlphaFoldDB" id="A0A0N4UUS7"/>
<dbReference type="SMART" id="SM00184">
    <property type="entry name" value="RING"/>
    <property type="match status" value="1"/>
</dbReference>
<keyword evidence="2" id="KW-0479">Metal-binding</keyword>
<dbReference type="GO" id="GO:0030544">
    <property type="term" value="F:Hsp70 protein binding"/>
    <property type="evidence" value="ECO:0007669"/>
    <property type="project" value="InterPro"/>
</dbReference>
<proteinExistence type="predicted"/>
<evidence type="ECO:0000259" key="8">
    <source>
        <dbReference type="PROSITE" id="PS50119"/>
    </source>
</evidence>
<evidence type="ECO:0000313" key="10">
    <source>
        <dbReference type="Proteomes" id="UP000274131"/>
    </source>
</evidence>
<dbReference type="Gene3D" id="3.30.160.60">
    <property type="entry name" value="Classic Zinc Finger"/>
    <property type="match status" value="1"/>
</dbReference>
<keyword evidence="4" id="KW-0862">Zinc</keyword>
<dbReference type="Proteomes" id="UP000274131">
    <property type="component" value="Unassembled WGS sequence"/>
</dbReference>
<keyword evidence="10" id="KW-1185">Reference proteome</keyword>
<feature type="compositionally biased region" description="Polar residues" evidence="6">
    <location>
        <begin position="642"/>
        <end position="651"/>
    </location>
</feature>
<gene>
    <name evidence="9" type="ORF">EVEC_LOCUS869</name>
</gene>
<accession>A0A0N4UUS7</accession>
<dbReference type="InterPro" id="IPR001841">
    <property type="entry name" value="Znf_RING"/>
</dbReference>
<dbReference type="Pfam" id="PF13920">
    <property type="entry name" value="zf-C3HC4_3"/>
    <property type="match status" value="1"/>
</dbReference>
<sequence>MDDVESRNPLECLICNREFSFPVRLPCQHSYCRNCIESRSACPVCGAAVEGDFVPDTLLTYLSEISHEVADVCANCDKVSQPMHFCETCQQALCNECRQNTHQAYFFVRAKMFASHRLVPLEERGKVKGKVTCLRHNEPYIMYSVEARTLACIECFNNASLDARRHLVSVDVAHKIGCEKLELATVKLRNFQKELYEQIELRKKLVSELENSHRSVCSNIRRLCQELTDTITIVRDRMVKKLDDEKLTRESHFREQIKRLASLQPSVRLCLLGASIFCSSASKLDFLLSCADLIKRIHNILSTVYEKPLYTSELTADCQKELSAALEPFFGLSTAFFGTANYCDIEGPGKRGRPSCTSSLGVKQLKSYGYSNGSVPITTKYQLVVDLAGAFGEEFAKIEAPLKQFNQDMAVLSKKVQETQRDLTLRKCVVEKTEVAELTNKCIALYSKLSQQSVYIAELEPKLQQIWQEQLDRLRRQQILFREKVEETLSLRESAQHVASAAKQLQPFAACIAAVTSLIDRRRCHQPELAPMESICLQINTIEPNSQHRIEAIQKEENNRKLALDQKKREEQLQFVAVKKNLKITKEQRRHKKDCLKDRKCFVLWAYQFSASRPRLLNTNRDRSPGGTDRTLLSPHRRRLKGSSSFGLRSQSDVEEVESSLDDSFEFTAESPSAEVETRRFCKSDVLRLSVPIPLHSSRKKAVILSSTSLPDVDQLSDKVFHDRNYSDYKTLKRSMLRPKKEAEVTKSDIKIPAAPVVPTNIFAKVAADSPAPGTYESREKVLVSLMQKVPRIDSEISSKKTGGA</sequence>
<dbReference type="SUPFAM" id="SSF57850">
    <property type="entry name" value="RING/U-box"/>
    <property type="match status" value="1"/>
</dbReference>
<dbReference type="STRING" id="51028.A0A0N4UUS7"/>
<dbReference type="OrthoDB" id="9049620at2759"/>
<dbReference type="InterPro" id="IPR017907">
    <property type="entry name" value="Znf_RING_CS"/>
</dbReference>
<evidence type="ECO:0000259" key="7">
    <source>
        <dbReference type="PROSITE" id="PS50089"/>
    </source>
</evidence>
<dbReference type="Gene3D" id="1.20.58.1540">
    <property type="entry name" value="Actin interacting protein 3, C-terminal domain"/>
    <property type="match status" value="1"/>
</dbReference>
<dbReference type="InterPro" id="IPR000315">
    <property type="entry name" value="Znf_B-box"/>
</dbReference>
<reference evidence="11" key="1">
    <citation type="submission" date="2017-02" db="UniProtKB">
        <authorList>
            <consortium name="WormBaseParasite"/>
        </authorList>
    </citation>
    <scope>IDENTIFICATION</scope>
</reference>
<feature type="domain" description="RING-type" evidence="7">
    <location>
        <begin position="12"/>
        <end position="45"/>
    </location>
</feature>
<name>A0A0N4UUS7_ENTVE</name>
<dbReference type="GO" id="GO:0048471">
    <property type="term" value="C:perinuclear region of cytoplasm"/>
    <property type="evidence" value="ECO:0007669"/>
    <property type="project" value="TreeGrafter"/>
</dbReference>
<evidence type="ECO:0000256" key="3">
    <source>
        <dbReference type="ARBA" id="ARBA00022771"/>
    </source>
</evidence>
<evidence type="ECO:0000313" key="9">
    <source>
        <dbReference type="EMBL" id="VDD85726.1"/>
    </source>
</evidence>
<keyword evidence="3 5" id="KW-0863">Zinc-finger</keyword>
<dbReference type="GO" id="GO:0008270">
    <property type="term" value="F:zinc ion binding"/>
    <property type="evidence" value="ECO:0007669"/>
    <property type="project" value="UniProtKB-KW"/>
</dbReference>
<dbReference type="SMART" id="SM00336">
    <property type="entry name" value="BBOX"/>
    <property type="match status" value="1"/>
</dbReference>
<feature type="domain" description="B box-type" evidence="8">
    <location>
        <begin position="68"/>
        <end position="121"/>
    </location>
</feature>
<dbReference type="GO" id="GO:0044325">
    <property type="term" value="F:transmembrane transporter binding"/>
    <property type="evidence" value="ECO:0007669"/>
    <property type="project" value="TreeGrafter"/>
</dbReference>
<dbReference type="EMBL" id="UXUI01007144">
    <property type="protein sequence ID" value="VDD85726.1"/>
    <property type="molecule type" value="Genomic_DNA"/>
</dbReference>
<protein>
    <recommendedName>
        <fullName evidence="1">RING finger protein 207</fullName>
    </recommendedName>
</protein>
<dbReference type="Gene3D" id="3.30.40.10">
    <property type="entry name" value="Zinc/RING finger domain, C3HC4 (zinc finger)"/>
    <property type="match status" value="1"/>
</dbReference>
<evidence type="ECO:0000256" key="5">
    <source>
        <dbReference type="PROSITE-ProRule" id="PRU00024"/>
    </source>
</evidence>
<dbReference type="Pfam" id="PF00643">
    <property type="entry name" value="zf-B_box"/>
    <property type="match status" value="1"/>
</dbReference>
<feature type="region of interest" description="Disordered" evidence="6">
    <location>
        <begin position="616"/>
        <end position="654"/>
    </location>
</feature>
<dbReference type="PROSITE" id="PS50089">
    <property type="entry name" value="ZF_RING_2"/>
    <property type="match status" value="1"/>
</dbReference>
<dbReference type="PROSITE" id="PS50119">
    <property type="entry name" value="ZF_BBOX"/>
    <property type="match status" value="1"/>
</dbReference>
<reference evidence="9 10" key="2">
    <citation type="submission" date="2018-10" db="EMBL/GenBank/DDBJ databases">
        <authorList>
            <consortium name="Pathogen Informatics"/>
        </authorList>
    </citation>
    <scope>NUCLEOTIDE SEQUENCE [LARGE SCALE GENOMIC DNA]</scope>
</reference>
<evidence type="ECO:0000256" key="2">
    <source>
        <dbReference type="ARBA" id="ARBA00022723"/>
    </source>
</evidence>